<dbReference type="STRING" id="1562970.ING2E5B_2208"/>
<protein>
    <recommendedName>
        <fullName evidence="4">ABC transporter permease</fullName>
    </recommendedName>
</protein>
<dbReference type="OrthoDB" id="9810518at2"/>
<feature type="transmembrane region" description="Helical" evidence="1">
    <location>
        <begin position="139"/>
        <end position="168"/>
    </location>
</feature>
<keyword evidence="1" id="KW-0472">Membrane</keyword>
<evidence type="ECO:0000313" key="2">
    <source>
        <dbReference type="EMBL" id="CEA16936.1"/>
    </source>
</evidence>
<reference evidence="2 3" key="1">
    <citation type="submission" date="2014-08" db="EMBL/GenBank/DDBJ databases">
        <authorList>
            <person name="Wibberg D."/>
        </authorList>
    </citation>
    <scope>NUCLEOTIDE SEQUENCE [LARGE SCALE GENOMIC DNA]</scope>
    <source>
        <strain evidence="3">ING2-E5B</strain>
    </source>
</reference>
<dbReference type="KEGG" id="pbt:ING2E5B_2208"/>
<sequence length="249" mass="27168">MSFIGSIENVGLYALLMRRVLSVPDRMREFMKEFIKGVYQLGVNSIWIVVIISFFIGAVIVMQIALNVDSPMLPRFTVGVVSREIILLEFSSTIMCLILSGKVGSNVASEIGTMRITGQVDVLDIMGVNSANYLILPKVAAFVAFMPVLVIFSMFMGLFGGYVICLVLGTPSVETYIYGIQAFFRESFVWYSITKSMLFGFITASVAGFFGYTVKGGALDVGKASTDSVVINSILILVTDLVFTQLAMG</sequence>
<feature type="transmembrane region" description="Helical" evidence="1">
    <location>
        <begin position="80"/>
        <end position="100"/>
    </location>
</feature>
<keyword evidence="1" id="KW-0812">Transmembrane</keyword>
<dbReference type="HOGENOM" id="CLU_045686_1_1_10"/>
<feature type="transmembrane region" description="Helical" evidence="1">
    <location>
        <begin position="188"/>
        <end position="210"/>
    </location>
</feature>
<evidence type="ECO:0000313" key="3">
    <source>
        <dbReference type="Proteomes" id="UP000032417"/>
    </source>
</evidence>
<dbReference type="PATRIC" id="fig|1562970.3.peg.2182"/>
<organism evidence="2 3">
    <name type="scientific">Fermentimonas caenicola</name>
    <dbReference type="NCBI Taxonomy" id="1562970"/>
    <lineage>
        <taxon>Bacteria</taxon>
        <taxon>Pseudomonadati</taxon>
        <taxon>Bacteroidota</taxon>
        <taxon>Bacteroidia</taxon>
        <taxon>Bacteroidales</taxon>
        <taxon>Dysgonomonadaceae</taxon>
        <taxon>Fermentimonas</taxon>
    </lineage>
</organism>
<dbReference type="GO" id="GO:0043190">
    <property type="term" value="C:ATP-binding cassette (ABC) transporter complex"/>
    <property type="evidence" value="ECO:0007669"/>
    <property type="project" value="InterPro"/>
</dbReference>
<dbReference type="Pfam" id="PF02405">
    <property type="entry name" value="MlaE"/>
    <property type="match status" value="1"/>
</dbReference>
<keyword evidence="3" id="KW-1185">Reference proteome</keyword>
<dbReference type="InterPro" id="IPR030802">
    <property type="entry name" value="Permease_MalE"/>
</dbReference>
<feature type="transmembrane region" description="Helical" evidence="1">
    <location>
        <begin position="230"/>
        <end position="248"/>
    </location>
</feature>
<accession>A0A098C3C6</accession>
<dbReference type="PANTHER" id="PTHR30188">
    <property type="entry name" value="ABC TRANSPORTER PERMEASE PROTEIN-RELATED"/>
    <property type="match status" value="1"/>
</dbReference>
<dbReference type="GO" id="GO:0005548">
    <property type="term" value="F:phospholipid transporter activity"/>
    <property type="evidence" value="ECO:0007669"/>
    <property type="project" value="TreeGrafter"/>
</dbReference>
<evidence type="ECO:0000256" key="1">
    <source>
        <dbReference type="SAM" id="Phobius"/>
    </source>
</evidence>
<dbReference type="PANTHER" id="PTHR30188:SF4">
    <property type="entry name" value="PROTEIN TRIGALACTOSYLDIACYLGLYCEROL 1, CHLOROPLASTIC"/>
    <property type="match status" value="1"/>
</dbReference>
<feature type="transmembrane region" description="Helical" evidence="1">
    <location>
        <begin position="46"/>
        <end position="68"/>
    </location>
</feature>
<dbReference type="Proteomes" id="UP000032417">
    <property type="component" value="Chromosome 1"/>
</dbReference>
<proteinExistence type="predicted"/>
<keyword evidence="1" id="KW-1133">Transmembrane helix</keyword>
<dbReference type="AlphaFoldDB" id="A0A098C3C6"/>
<name>A0A098C3C6_9BACT</name>
<gene>
    <name evidence="2" type="ORF">ING2E5B_2208</name>
</gene>
<dbReference type="EMBL" id="LN515532">
    <property type="protein sequence ID" value="CEA16936.1"/>
    <property type="molecule type" value="Genomic_DNA"/>
</dbReference>
<evidence type="ECO:0008006" key="4">
    <source>
        <dbReference type="Google" id="ProtNLM"/>
    </source>
</evidence>